<feature type="compositionally biased region" description="Polar residues" evidence="2">
    <location>
        <begin position="504"/>
        <end position="513"/>
    </location>
</feature>
<feature type="compositionally biased region" description="Low complexity" evidence="2">
    <location>
        <begin position="157"/>
        <end position="169"/>
    </location>
</feature>
<dbReference type="PANTHER" id="PTHR16095">
    <property type="entry name" value="TRANSMEMBRANE PROTEIN 143 FAMILY MEMBER"/>
    <property type="match status" value="1"/>
</dbReference>
<sequence>MDVHMHNSRTHHYGLNNGANRFSEDDLQFLSLEERECILFFEETIGSLEEDDERTGMSVGGHRLAAERPASHTQTARHHSPVDHDIIDLVHPTPDPNRLKDTPPIITPPIIMSPIITPDFQELIAAPETHYEVKAKHEPPALLHVSHTPPEELGRHPPTSSVPTTATSANKIVERESVTPASQLLQRRCSLELPQNPSVKHGPPIHAKPTRLPDSISFLLGSREHIPHSIATEAVSMQERRAKMLSNLTGSAHPLDGGEPSCVRNLPMRSISFRDPTPDKSRMEALSKLGLAQRRCQSVMRASSDAESAKTTAFKSNSPAKASADVRATDTTDHCQTRRSQPVTHTSPKDAGNVKNTTFKTALPANASADIRTTDTTDHCQTRRSQPVMHTSPRDAEITKTTTFKSTLPANASADVRTADTTDHYQAKSSPAPILTSAEITHSDFNSYGGKSITLNPTLSFRAEYVPASLPKTEASDTHLNNYGGRSRSMTTPEPMYGARSKNFPGNSSSNRTANEDLPKRTASRSNTQPPTPAPRPLRHPSPLSPNEPRSLEIRRKSLPKPSFCTQGITVQFSGKGATDEARRDALRKLGLLRDTS</sequence>
<evidence type="ECO:0000313" key="4">
    <source>
        <dbReference type="Proteomes" id="UP001479290"/>
    </source>
</evidence>
<keyword evidence="4" id="KW-1185">Reference proteome</keyword>
<feature type="region of interest" description="Disordered" evidence="2">
    <location>
        <begin position="472"/>
        <end position="550"/>
    </location>
</feature>
<evidence type="ECO:0000256" key="1">
    <source>
        <dbReference type="ARBA" id="ARBA00022553"/>
    </source>
</evidence>
<proteinExistence type="predicted"/>
<dbReference type="EMBL" id="JAWDJR010000004">
    <property type="protein sequence ID" value="KAK9975525.1"/>
    <property type="molecule type" value="Genomic_DNA"/>
</dbReference>
<feature type="region of interest" description="Disordered" evidence="2">
    <location>
        <begin position="145"/>
        <end position="170"/>
    </location>
</feature>
<comment type="caution">
    <text evidence="3">The sequence shown here is derived from an EMBL/GenBank/DDBJ whole genome shotgun (WGS) entry which is preliminary data.</text>
</comment>
<protein>
    <recommendedName>
        <fullName evidence="5">Proline and serine-rich protein 2</fullName>
    </recommendedName>
</protein>
<gene>
    <name evidence="3" type="ORF">ABG768_020779</name>
</gene>
<feature type="compositionally biased region" description="Polar residues" evidence="2">
    <location>
        <begin position="305"/>
        <end position="320"/>
    </location>
</feature>
<evidence type="ECO:0000313" key="3">
    <source>
        <dbReference type="EMBL" id="KAK9975525.1"/>
    </source>
</evidence>
<dbReference type="PANTHER" id="PTHR16095:SF9">
    <property type="entry name" value="PROLINE AND SERINE-RICH PROTEIN 2"/>
    <property type="match status" value="1"/>
</dbReference>
<dbReference type="Proteomes" id="UP001479290">
    <property type="component" value="Unassembled WGS sequence"/>
</dbReference>
<dbReference type="AlphaFoldDB" id="A0AAW2ATY1"/>
<name>A0AAW2ATY1_CULAL</name>
<evidence type="ECO:0008006" key="5">
    <source>
        <dbReference type="Google" id="ProtNLM"/>
    </source>
</evidence>
<organism evidence="3 4">
    <name type="scientific">Culter alburnus</name>
    <name type="common">Topmouth culter</name>
    <dbReference type="NCBI Taxonomy" id="194366"/>
    <lineage>
        <taxon>Eukaryota</taxon>
        <taxon>Metazoa</taxon>
        <taxon>Chordata</taxon>
        <taxon>Craniata</taxon>
        <taxon>Vertebrata</taxon>
        <taxon>Euteleostomi</taxon>
        <taxon>Actinopterygii</taxon>
        <taxon>Neopterygii</taxon>
        <taxon>Teleostei</taxon>
        <taxon>Ostariophysi</taxon>
        <taxon>Cypriniformes</taxon>
        <taxon>Xenocyprididae</taxon>
        <taxon>Xenocypridinae</taxon>
        <taxon>Culter</taxon>
    </lineage>
</organism>
<evidence type="ECO:0000256" key="2">
    <source>
        <dbReference type="SAM" id="MobiDB-lite"/>
    </source>
</evidence>
<accession>A0AAW2ATY1</accession>
<keyword evidence="1" id="KW-0597">Phosphoprotein</keyword>
<reference evidence="3 4" key="1">
    <citation type="submission" date="2024-05" db="EMBL/GenBank/DDBJ databases">
        <title>A high-quality chromosomal-level genome assembly of Topmouth culter (Culter alburnus).</title>
        <authorList>
            <person name="Zhao H."/>
        </authorList>
    </citation>
    <scope>NUCLEOTIDE SEQUENCE [LARGE SCALE GENOMIC DNA]</scope>
    <source>
        <strain evidence="3">CATC2023</strain>
        <tissue evidence="3">Muscle</tissue>
    </source>
</reference>
<dbReference type="Pfam" id="PF15385">
    <property type="entry name" value="SARG"/>
    <property type="match status" value="1"/>
</dbReference>
<feature type="region of interest" description="Disordered" evidence="2">
    <location>
        <begin position="302"/>
        <end position="355"/>
    </location>
</feature>
<feature type="compositionally biased region" description="Basic and acidic residues" evidence="2">
    <location>
        <begin position="327"/>
        <end position="336"/>
    </location>
</feature>